<dbReference type="GeneID" id="8241568"/>
<dbReference type="AlphaFoldDB" id="C1E0Y0"/>
<dbReference type="OMA" id="YCKPSQL"/>
<keyword evidence="3" id="KW-1185">Reference proteome</keyword>
<reference evidence="2 3" key="1">
    <citation type="journal article" date="2009" name="Science">
        <title>Green evolution and dynamic adaptations revealed by genomes of the marine picoeukaryotes Micromonas.</title>
        <authorList>
            <person name="Worden A.Z."/>
            <person name="Lee J.H."/>
            <person name="Mock T."/>
            <person name="Rouze P."/>
            <person name="Simmons M.P."/>
            <person name="Aerts A.L."/>
            <person name="Allen A.E."/>
            <person name="Cuvelier M.L."/>
            <person name="Derelle E."/>
            <person name="Everett M.V."/>
            <person name="Foulon E."/>
            <person name="Grimwood J."/>
            <person name="Gundlach H."/>
            <person name="Henrissat B."/>
            <person name="Napoli C."/>
            <person name="McDonald S.M."/>
            <person name="Parker M.S."/>
            <person name="Rombauts S."/>
            <person name="Salamov A."/>
            <person name="Von Dassow P."/>
            <person name="Badger J.H."/>
            <person name="Coutinho P.M."/>
            <person name="Demir E."/>
            <person name="Dubchak I."/>
            <person name="Gentemann C."/>
            <person name="Eikrem W."/>
            <person name="Gready J.E."/>
            <person name="John U."/>
            <person name="Lanier W."/>
            <person name="Lindquist E.A."/>
            <person name="Lucas S."/>
            <person name="Mayer K.F."/>
            <person name="Moreau H."/>
            <person name="Not F."/>
            <person name="Otillar R."/>
            <person name="Panaud O."/>
            <person name="Pangilinan J."/>
            <person name="Paulsen I."/>
            <person name="Piegu B."/>
            <person name="Poliakov A."/>
            <person name="Robbens S."/>
            <person name="Schmutz J."/>
            <person name="Toulza E."/>
            <person name="Wyss T."/>
            <person name="Zelensky A."/>
            <person name="Zhou K."/>
            <person name="Armbrust E.V."/>
            <person name="Bhattacharya D."/>
            <person name="Goodenough U.W."/>
            <person name="Van de Peer Y."/>
            <person name="Grigoriev I.V."/>
        </authorList>
    </citation>
    <scope>NUCLEOTIDE SEQUENCE [LARGE SCALE GENOMIC DNA]</scope>
    <source>
        <strain evidence="3">RCC299 / NOUM17</strain>
    </source>
</reference>
<dbReference type="PANTHER" id="PTHR47043">
    <property type="entry name" value="UDP-N-ACETYLGLUCOSAMINE TRANSFERASE SUBUNIT ALG13"/>
    <property type="match status" value="1"/>
</dbReference>
<dbReference type="GO" id="GO:0016758">
    <property type="term" value="F:hexosyltransferase activity"/>
    <property type="evidence" value="ECO:0007669"/>
    <property type="project" value="InterPro"/>
</dbReference>
<dbReference type="PANTHER" id="PTHR47043:SF1">
    <property type="entry name" value="UDP-N-ACETYLGLUCOSAMINE TRANSFERASE SUBUNIT ALG13"/>
    <property type="match status" value="1"/>
</dbReference>
<dbReference type="InterPro" id="IPR052474">
    <property type="entry name" value="UDP-GlcNAc_transferase"/>
</dbReference>
<evidence type="ECO:0000313" key="2">
    <source>
        <dbReference type="EMBL" id="ACO62081.1"/>
    </source>
</evidence>
<dbReference type="RefSeq" id="XP_002500823.1">
    <property type="nucleotide sequence ID" value="XM_002500777.1"/>
</dbReference>
<organism evidence="2 3">
    <name type="scientific">Micromonas commoda (strain RCC299 / NOUM17 / CCMP2709)</name>
    <name type="common">Picoplanktonic green alga</name>
    <dbReference type="NCBI Taxonomy" id="296587"/>
    <lineage>
        <taxon>Eukaryota</taxon>
        <taxon>Viridiplantae</taxon>
        <taxon>Chlorophyta</taxon>
        <taxon>Mamiellophyceae</taxon>
        <taxon>Mamiellales</taxon>
        <taxon>Mamiellaceae</taxon>
        <taxon>Micromonas</taxon>
    </lineage>
</organism>
<dbReference type="Gene3D" id="3.40.50.2000">
    <property type="entry name" value="Glycogen Phosphorylase B"/>
    <property type="match status" value="1"/>
</dbReference>
<dbReference type="SUPFAM" id="SSF53756">
    <property type="entry name" value="UDP-Glycosyltransferase/glycogen phosphorylase"/>
    <property type="match status" value="1"/>
</dbReference>
<dbReference type="InParanoid" id="C1E0Y0"/>
<keyword evidence="2" id="KW-0808">Transferase</keyword>
<dbReference type="OrthoDB" id="20273at2759"/>
<dbReference type="InterPro" id="IPR007235">
    <property type="entry name" value="Glyco_trans_28_C"/>
</dbReference>
<dbReference type="Proteomes" id="UP000002009">
    <property type="component" value="Chromosome 3"/>
</dbReference>
<dbReference type="CAZy" id="GT1">
    <property type="family name" value="Glycosyltransferase Family 1"/>
</dbReference>
<feature type="domain" description="Glycosyl transferase family 28 C-terminal" evidence="1">
    <location>
        <begin position="8"/>
        <end position="147"/>
    </location>
</feature>
<dbReference type="Pfam" id="PF04101">
    <property type="entry name" value="Glyco_tran_28_C"/>
    <property type="match status" value="1"/>
</dbReference>
<dbReference type="EMBL" id="CP001324">
    <property type="protein sequence ID" value="ACO62081.1"/>
    <property type="molecule type" value="Genomic_DNA"/>
</dbReference>
<protein>
    <submittedName>
        <fullName evidence="2">Glycosyltransferase family 1 protein</fullName>
    </submittedName>
</protein>
<sequence length="162" mass="17248">MPKKRKSVFVTVGTTQFDSLIEALDTPECADALRGNGYGSVVIQRGKGTRELPTPLEVRVFDFAPSLADEMLAADLVVSHAGSGSVFEALGMRKPLLVVVNDALMDNHQAELAEELGKRGHLRWCESGGLANAIATFDPRGLTPYEPGDPSGIARALDDALA</sequence>
<dbReference type="STRING" id="296587.C1E0Y0"/>
<dbReference type="GO" id="GO:0043541">
    <property type="term" value="C:UDP-N-acetylglucosamine transferase complex"/>
    <property type="evidence" value="ECO:0007669"/>
    <property type="project" value="TreeGrafter"/>
</dbReference>
<dbReference type="FunCoup" id="C1E0Y0">
    <property type="interactions" value="1369"/>
</dbReference>
<dbReference type="KEGG" id="mis:MICPUN_79960"/>
<evidence type="ECO:0000259" key="1">
    <source>
        <dbReference type="Pfam" id="PF04101"/>
    </source>
</evidence>
<accession>C1E0Y0</accession>
<proteinExistence type="predicted"/>
<dbReference type="eggNOG" id="KOG3349">
    <property type="taxonomic scope" value="Eukaryota"/>
</dbReference>
<name>C1E0Y0_MICCC</name>
<gene>
    <name evidence="2" type="ORF">MICPUN_79960</name>
</gene>
<evidence type="ECO:0000313" key="3">
    <source>
        <dbReference type="Proteomes" id="UP000002009"/>
    </source>
</evidence>
<dbReference type="GO" id="GO:0006488">
    <property type="term" value="P:dolichol-linked oligosaccharide biosynthetic process"/>
    <property type="evidence" value="ECO:0007669"/>
    <property type="project" value="TreeGrafter"/>
</dbReference>